<feature type="transmembrane region" description="Helical" evidence="1">
    <location>
        <begin position="6"/>
        <end position="24"/>
    </location>
</feature>
<dbReference type="PATRIC" id="fig|1618422.5.peg.268"/>
<dbReference type="Proteomes" id="UP000034235">
    <property type="component" value="Unassembled WGS sequence"/>
</dbReference>
<keyword evidence="1" id="KW-1133">Transmembrane helix</keyword>
<comment type="caution">
    <text evidence="3">The sequence shown here is derived from an EMBL/GenBank/DDBJ whole genome shotgun (WGS) entry which is preliminary data.</text>
</comment>
<proteinExistence type="predicted"/>
<accession>A0A0G0JKF5</accession>
<sequence length="119" mass="13527">MAIDKVLVAIFGVLGIFFTYWFFLMKKDKIVEAQDSIDIIVEGGYSPQVISVPKGKITKLNFIRKDPSDCLEEVIMPDFKVRRHLPLNQKITVEIKPGQSGEFGFACGMNMFHGKIFVR</sequence>
<dbReference type="EMBL" id="LBUP01000001">
    <property type="protein sequence ID" value="KKQ67337.1"/>
    <property type="molecule type" value="Genomic_DNA"/>
</dbReference>
<keyword evidence="1" id="KW-0472">Membrane</keyword>
<dbReference type="SUPFAM" id="SSF49503">
    <property type="entry name" value="Cupredoxins"/>
    <property type="match status" value="1"/>
</dbReference>
<organism evidence="3 4">
    <name type="scientific">Candidatus Daviesbacteria bacterium GW2011_GWA2_38_24</name>
    <dbReference type="NCBI Taxonomy" id="1618422"/>
    <lineage>
        <taxon>Bacteria</taxon>
        <taxon>Candidatus Daviesiibacteriota</taxon>
    </lineage>
</organism>
<evidence type="ECO:0000256" key="1">
    <source>
        <dbReference type="SAM" id="Phobius"/>
    </source>
</evidence>
<feature type="domain" description="EfeO-type cupredoxin-like" evidence="2">
    <location>
        <begin position="16"/>
        <end position="118"/>
    </location>
</feature>
<dbReference type="Gene3D" id="2.60.40.420">
    <property type="entry name" value="Cupredoxins - blue copper proteins"/>
    <property type="match status" value="1"/>
</dbReference>
<dbReference type="InterPro" id="IPR008972">
    <property type="entry name" value="Cupredoxin"/>
</dbReference>
<keyword evidence="1" id="KW-0812">Transmembrane</keyword>
<protein>
    <recommendedName>
        <fullName evidence="2">EfeO-type cupredoxin-like domain-containing protein</fullName>
    </recommendedName>
</protein>
<reference evidence="3 4" key="1">
    <citation type="journal article" date="2015" name="Nature">
        <title>rRNA introns, odd ribosomes, and small enigmatic genomes across a large radiation of phyla.</title>
        <authorList>
            <person name="Brown C.T."/>
            <person name="Hug L.A."/>
            <person name="Thomas B.C."/>
            <person name="Sharon I."/>
            <person name="Castelle C.J."/>
            <person name="Singh A."/>
            <person name="Wilkins M.J."/>
            <person name="Williams K.H."/>
            <person name="Banfield J.F."/>
        </authorList>
    </citation>
    <scope>NUCLEOTIDE SEQUENCE [LARGE SCALE GENOMIC DNA]</scope>
</reference>
<dbReference type="Pfam" id="PF13473">
    <property type="entry name" value="Cupredoxin_1"/>
    <property type="match status" value="1"/>
</dbReference>
<evidence type="ECO:0000313" key="3">
    <source>
        <dbReference type="EMBL" id="KKQ67337.1"/>
    </source>
</evidence>
<evidence type="ECO:0000259" key="2">
    <source>
        <dbReference type="Pfam" id="PF13473"/>
    </source>
</evidence>
<name>A0A0G0JKF5_9BACT</name>
<gene>
    <name evidence="3" type="ORF">US86_C0001G0264</name>
</gene>
<dbReference type="AlphaFoldDB" id="A0A0G0JKF5"/>
<dbReference type="InterPro" id="IPR028096">
    <property type="entry name" value="EfeO_Cupredoxin"/>
</dbReference>
<evidence type="ECO:0000313" key="4">
    <source>
        <dbReference type="Proteomes" id="UP000034235"/>
    </source>
</evidence>